<evidence type="ECO:0000256" key="6">
    <source>
        <dbReference type="ARBA" id="ARBA00022692"/>
    </source>
</evidence>
<reference evidence="13 14" key="1">
    <citation type="submission" date="2024-10" db="EMBL/GenBank/DDBJ databases">
        <authorList>
            <person name="Topkara A.R."/>
            <person name="Saygin H."/>
        </authorList>
    </citation>
    <scope>NUCLEOTIDE SEQUENCE [LARGE SCALE GENOMIC DNA]</scope>
    <source>
        <strain evidence="13 14">M3C6</strain>
    </source>
</reference>
<dbReference type="Proteomes" id="UP001603978">
    <property type="component" value="Unassembled WGS sequence"/>
</dbReference>
<evidence type="ECO:0000256" key="10">
    <source>
        <dbReference type="ARBA" id="ARBA00039382"/>
    </source>
</evidence>
<name>A0ABW7A8E5_9ACTN</name>
<comment type="subcellular location">
    <subcellularLocation>
        <location evidence="1">Cell membrane</location>
        <topology evidence="1">Multi-pass membrane protein</topology>
    </subcellularLocation>
</comment>
<protein>
    <recommendedName>
        <fullName evidence="10">Autoinducer 2 import system permease protein LsrC</fullName>
    </recommendedName>
</protein>
<dbReference type="PANTHER" id="PTHR32196:SF29">
    <property type="entry name" value="AUTOINDUCER 2 IMPORT SYSTEM PERMEASE PROTEIN LSRC"/>
    <property type="match status" value="1"/>
</dbReference>
<dbReference type="CDD" id="cd06579">
    <property type="entry name" value="TM_PBP1_transp_AraH_like"/>
    <property type="match status" value="1"/>
</dbReference>
<comment type="caution">
    <text evidence="13">The sequence shown here is derived from an EMBL/GenBank/DDBJ whole genome shotgun (WGS) entry which is preliminary data.</text>
</comment>
<feature type="transmembrane region" description="Helical" evidence="12">
    <location>
        <begin position="287"/>
        <end position="306"/>
    </location>
</feature>
<dbReference type="PANTHER" id="PTHR32196">
    <property type="entry name" value="ABC TRANSPORTER PERMEASE PROTEIN YPHD-RELATED-RELATED"/>
    <property type="match status" value="1"/>
</dbReference>
<evidence type="ECO:0000313" key="13">
    <source>
        <dbReference type="EMBL" id="MFG1703595.1"/>
    </source>
</evidence>
<keyword evidence="7 12" id="KW-1133">Transmembrane helix</keyword>
<evidence type="ECO:0000256" key="4">
    <source>
        <dbReference type="ARBA" id="ARBA00022475"/>
    </source>
</evidence>
<sequence>MTVTATRPETVRRNSGRRLVDRVARVRELGIVVALGALFGVTGAVNPGFLTYASLRDILLNSAIVALLAVGQTLVVITRNVDLSVSSVVGLSAFGGALILADHPGVPVPIVIAGCVLLGAACGAVNGLLVGAAKVPALVATLGTLYAFRGIDYAWAGGRQVNAADMPEGFLSLGTRSVLGIPLPALVALAVLLVVGWMLRNLRAGRELYAIGSNPEAAVLAGIRVRRRIVAAFVANGALAGLAGVMWAARFGTVDATVATGKELDVIAAVVVGGVAIFGGSGTVYGAALGALLLASITSALAVLRVDALAQTAINGALLIAAIVLDRVLALRVAAALRRRARELPSPGGAAGAQRPERGKAAAAKATEPASRSEAK</sequence>
<feature type="transmembrane region" description="Helical" evidence="12">
    <location>
        <begin position="107"/>
        <end position="130"/>
    </location>
</feature>
<keyword evidence="14" id="KW-1185">Reference proteome</keyword>
<dbReference type="EMBL" id="JBICRM010000005">
    <property type="protein sequence ID" value="MFG1703595.1"/>
    <property type="molecule type" value="Genomic_DNA"/>
</dbReference>
<evidence type="ECO:0000256" key="12">
    <source>
        <dbReference type="SAM" id="Phobius"/>
    </source>
</evidence>
<keyword evidence="6 12" id="KW-0812">Transmembrane</keyword>
<keyword evidence="5" id="KW-0997">Cell inner membrane</keyword>
<evidence type="ECO:0000256" key="11">
    <source>
        <dbReference type="SAM" id="MobiDB-lite"/>
    </source>
</evidence>
<feature type="transmembrane region" description="Helical" evidence="12">
    <location>
        <begin position="58"/>
        <end position="76"/>
    </location>
</feature>
<evidence type="ECO:0000256" key="5">
    <source>
        <dbReference type="ARBA" id="ARBA00022519"/>
    </source>
</evidence>
<keyword evidence="8 12" id="KW-0472">Membrane</keyword>
<organism evidence="13 14">
    <name type="scientific">Nonomuraea marmarensis</name>
    <dbReference type="NCBI Taxonomy" id="3351344"/>
    <lineage>
        <taxon>Bacteria</taxon>
        <taxon>Bacillati</taxon>
        <taxon>Actinomycetota</taxon>
        <taxon>Actinomycetes</taxon>
        <taxon>Streptosporangiales</taxon>
        <taxon>Streptosporangiaceae</taxon>
        <taxon>Nonomuraea</taxon>
    </lineage>
</organism>
<accession>A0ABW7A8E5</accession>
<evidence type="ECO:0000256" key="8">
    <source>
        <dbReference type="ARBA" id="ARBA00023136"/>
    </source>
</evidence>
<proteinExistence type="predicted"/>
<keyword evidence="3" id="KW-0813">Transport</keyword>
<feature type="transmembrane region" description="Helical" evidence="12">
    <location>
        <begin position="83"/>
        <end position="101"/>
    </location>
</feature>
<feature type="region of interest" description="Disordered" evidence="11">
    <location>
        <begin position="343"/>
        <end position="376"/>
    </location>
</feature>
<feature type="transmembrane region" description="Helical" evidence="12">
    <location>
        <begin position="264"/>
        <end position="280"/>
    </location>
</feature>
<evidence type="ECO:0000256" key="3">
    <source>
        <dbReference type="ARBA" id="ARBA00022448"/>
    </source>
</evidence>
<comment type="subunit">
    <text evidence="2">The complex is composed of two ATP-binding proteins (LsrA), two transmembrane proteins (LsrC and LsrD) and a solute-binding protein (LsrB).</text>
</comment>
<dbReference type="InterPro" id="IPR001851">
    <property type="entry name" value="ABC_transp_permease"/>
</dbReference>
<evidence type="ECO:0000256" key="7">
    <source>
        <dbReference type="ARBA" id="ARBA00022989"/>
    </source>
</evidence>
<dbReference type="RefSeq" id="WP_393164254.1">
    <property type="nucleotide sequence ID" value="NZ_JBICRM010000005.1"/>
</dbReference>
<gene>
    <name evidence="13" type="ORF">ACFLIM_10410</name>
</gene>
<evidence type="ECO:0000313" key="14">
    <source>
        <dbReference type="Proteomes" id="UP001603978"/>
    </source>
</evidence>
<comment type="function">
    <text evidence="9">Part of the ABC transporter complex LsrABCD involved in autoinducer 2 (AI-2) import. Probably responsible for the translocation of the substrate across the membrane.</text>
</comment>
<feature type="transmembrane region" description="Helical" evidence="12">
    <location>
        <begin position="29"/>
        <end position="52"/>
    </location>
</feature>
<feature type="transmembrane region" description="Helical" evidence="12">
    <location>
        <begin position="229"/>
        <end position="249"/>
    </location>
</feature>
<evidence type="ECO:0000256" key="2">
    <source>
        <dbReference type="ARBA" id="ARBA00011262"/>
    </source>
</evidence>
<dbReference type="Pfam" id="PF02653">
    <property type="entry name" value="BPD_transp_2"/>
    <property type="match status" value="1"/>
</dbReference>
<keyword evidence="4" id="KW-1003">Cell membrane</keyword>
<feature type="transmembrane region" description="Helical" evidence="12">
    <location>
        <begin position="137"/>
        <end position="158"/>
    </location>
</feature>
<evidence type="ECO:0000256" key="1">
    <source>
        <dbReference type="ARBA" id="ARBA00004651"/>
    </source>
</evidence>
<feature type="transmembrane region" description="Helical" evidence="12">
    <location>
        <begin position="178"/>
        <end position="199"/>
    </location>
</feature>
<feature type="transmembrane region" description="Helical" evidence="12">
    <location>
        <begin position="312"/>
        <end position="335"/>
    </location>
</feature>
<evidence type="ECO:0000256" key="9">
    <source>
        <dbReference type="ARBA" id="ARBA00025439"/>
    </source>
</evidence>